<dbReference type="EMBL" id="EQ973772">
    <property type="protein sequence ID" value="EEF52909.1"/>
    <property type="molecule type" value="Genomic_DNA"/>
</dbReference>
<accession>B9R8S9</accession>
<gene>
    <name evidence="2" type="ORF">RCOM_1602000</name>
</gene>
<dbReference type="Proteomes" id="UP000008311">
    <property type="component" value="Unassembled WGS sequence"/>
</dbReference>
<dbReference type="eggNOG" id="ENOG502S2TI">
    <property type="taxonomic scope" value="Eukaryota"/>
</dbReference>
<evidence type="ECO:0000313" key="3">
    <source>
        <dbReference type="Proteomes" id="UP000008311"/>
    </source>
</evidence>
<dbReference type="InterPro" id="IPR008978">
    <property type="entry name" value="HSP20-like_chaperone"/>
</dbReference>
<dbReference type="STRING" id="3988.B9R8S9"/>
<dbReference type="InParanoid" id="B9R8S9"/>
<sequence length="143" mass="15372">MDPHNFGNHPRLKPPMVLTGTANEGSAGPPIGLTDIGVSEDAYLFRVALPGLRKNECSVKCEILHDGTVHVRGVVTPDGGILRDSSGVFQLRVQQLCPPGPFTISFKLPGPVDPRLFCPNFRADGILEGVVMKQRVPVIHVDG</sequence>
<dbReference type="GO" id="GO:0005634">
    <property type="term" value="C:nucleus"/>
    <property type="evidence" value="ECO:0000318"/>
    <property type="project" value="GO_Central"/>
</dbReference>
<dbReference type="OMA" id="PGIEKNQ"/>
<dbReference type="PANTHER" id="PTHR34661:SF2">
    <property type="entry name" value="SHSP DOMAIN-CONTAINING PROTEIN"/>
    <property type="match status" value="1"/>
</dbReference>
<proteinExistence type="predicted"/>
<evidence type="ECO:0008006" key="4">
    <source>
        <dbReference type="Google" id="ProtNLM"/>
    </source>
</evidence>
<feature type="region of interest" description="Disordered" evidence="1">
    <location>
        <begin position="1"/>
        <end position="24"/>
    </location>
</feature>
<dbReference type="OrthoDB" id="1211981at2759"/>
<keyword evidence="3" id="KW-1185">Reference proteome</keyword>
<dbReference type="PANTHER" id="PTHR34661">
    <property type="entry name" value="INCREASED DNA METHYLATION 3"/>
    <property type="match status" value="1"/>
</dbReference>
<dbReference type="KEGG" id="rcu:8273658"/>
<dbReference type="Gene3D" id="2.60.40.790">
    <property type="match status" value="1"/>
</dbReference>
<evidence type="ECO:0000256" key="1">
    <source>
        <dbReference type="SAM" id="MobiDB-lite"/>
    </source>
</evidence>
<dbReference type="InterPro" id="IPR039321">
    <property type="entry name" value="IDM2/3-like"/>
</dbReference>
<evidence type="ECO:0000313" key="2">
    <source>
        <dbReference type="EMBL" id="EEF52909.1"/>
    </source>
</evidence>
<protein>
    <recommendedName>
        <fullName evidence="4">SHSP domain-containing protein</fullName>
    </recommendedName>
</protein>
<reference evidence="3" key="1">
    <citation type="journal article" date="2010" name="Nat. Biotechnol.">
        <title>Draft genome sequence of the oilseed species Ricinus communis.</title>
        <authorList>
            <person name="Chan A.P."/>
            <person name="Crabtree J."/>
            <person name="Zhao Q."/>
            <person name="Lorenzi H."/>
            <person name="Orvis J."/>
            <person name="Puiu D."/>
            <person name="Melake-Berhan A."/>
            <person name="Jones K.M."/>
            <person name="Redman J."/>
            <person name="Chen G."/>
            <person name="Cahoon E.B."/>
            <person name="Gedil M."/>
            <person name="Stanke M."/>
            <person name="Haas B.J."/>
            <person name="Wortman J.R."/>
            <person name="Fraser-Liggett C.M."/>
            <person name="Ravel J."/>
            <person name="Rabinowicz P.D."/>
        </authorList>
    </citation>
    <scope>NUCLEOTIDE SEQUENCE [LARGE SCALE GENOMIC DNA]</scope>
    <source>
        <strain evidence="3">cv. Hale</strain>
    </source>
</reference>
<dbReference type="FunFam" id="2.60.40.790:FF:000049">
    <property type="entry name" value="Increased DNA methylation 3"/>
    <property type="match status" value="1"/>
</dbReference>
<organism evidence="2 3">
    <name type="scientific">Ricinus communis</name>
    <name type="common">Castor bean</name>
    <dbReference type="NCBI Taxonomy" id="3988"/>
    <lineage>
        <taxon>Eukaryota</taxon>
        <taxon>Viridiplantae</taxon>
        <taxon>Streptophyta</taxon>
        <taxon>Embryophyta</taxon>
        <taxon>Tracheophyta</taxon>
        <taxon>Spermatophyta</taxon>
        <taxon>Magnoliopsida</taxon>
        <taxon>eudicotyledons</taxon>
        <taxon>Gunneridae</taxon>
        <taxon>Pentapetalae</taxon>
        <taxon>rosids</taxon>
        <taxon>fabids</taxon>
        <taxon>Malpighiales</taxon>
        <taxon>Euphorbiaceae</taxon>
        <taxon>Acalyphoideae</taxon>
        <taxon>Acalypheae</taxon>
        <taxon>Ricinus</taxon>
    </lineage>
</organism>
<dbReference type="CDD" id="cd06464">
    <property type="entry name" value="ACD_sHsps-like"/>
    <property type="match status" value="1"/>
</dbReference>
<name>B9R8S9_RICCO</name>
<dbReference type="FunCoup" id="B9R8S9">
    <property type="interactions" value="70"/>
</dbReference>
<dbReference type="SUPFAM" id="SSF49764">
    <property type="entry name" value="HSP20-like chaperones"/>
    <property type="match status" value="1"/>
</dbReference>
<dbReference type="AlphaFoldDB" id="B9R8S9"/>